<gene>
    <name evidence="1" type="primary">463</name>
    <name evidence="1" type="ORF">G_463</name>
</gene>
<reference evidence="1 2" key="1">
    <citation type="submission" date="2011-09" db="EMBL/GenBank/DDBJ databases">
        <authorList>
            <person name="Pope W.H."/>
            <person name="Pedulla M.L."/>
            <person name="Ford M.E."/>
            <person name="Peebles C.L."/>
            <person name="Hatfull G.H."/>
            <person name="Hendrix R.W."/>
        </authorList>
    </citation>
    <scope>NUCLEOTIDE SEQUENCE [LARGE SCALE GENOMIC DNA]</scope>
    <source>
        <strain evidence="1">G</strain>
    </source>
</reference>
<dbReference type="EMBL" id="JN638751">
    <property type="protein sequence ID" value="AEO93721.1"/>
    <property type="molecule type" value="Genomic_DNA"/>
</dbReference>
<dbReference type="KEGG" id="vg:18563677"/>
<dbReference type="Proteomes" id="UP000009273">
    <property type="component" value="Segment"/>
</dbReference>
<dbReference type="GeneID" id="18563677"/>
<sequence>MIKFQNLEFKVDFPEEERYLKEIEEMCDSIEIEETHHKNWSFAYNFNNATEYRVKVTKGSLVIKFYLFIKKKQLHATRFFNFSTEYNKHNQFIFVLKCLRHLENKEIQEHLDTIICKDNICPICESELKIDEFRSLMGKECANKCYFVSLDRNSIFPTGFGTFDENAILDNSDESVEKIIRNMYRIRKSINYWRENDRYLAKILKGRSNEDD</sequence>
<accession>G3MAK4</accession>
<evidence type="ECO:0000313" key="1">
    <source>
        <dbReference type="EMBL" id="AEO93721.1"/>
    </source>
</evidence>
<protein>
    <submittedName>
        <fullName evidence="1">Gp463</fullName>
    </submittedName>
</protein>
<organism evidence="1 2">
    <name type="scientific">Bacillus phage G</name>
    <dbReference type="NCBI Taxonomy" id="2884420"/>
    <lineage>
        <taxon>Viruses</taxon>
        <taxon>Duplodnaviria</taxon>
        <taxon>Heunggongvirae</taxon>
        <taxon>Uroviricota</taxon>
        <taxon>Caudoviricetes</taxon>
        <taxon>Donellivirus</taxon>
        <taxon>Donellivirus gee</taxon>
    </lineage>
</organism>
<name>G3MAK4_9CAUD</name>
<keyword evidence="2" id="KW-1185">Reference proteome</keyword>
<proteinExistence type="predicted"/>
<evidence type="ECO:0000313" key="2">
    <source>
        <dbReference type="Proteomes" id="UP000009273"/>
    </source>
</evidence>
<dbReference type="RefSeq" id="YP_009015766.1">
    <property type="nucleotide sequence ID" value="NC_023719.1"/>
</dbReference>